<dbReference type="Pfam" id="PF02319">
    <property type="entry name" value="WHD_E2F_TDP"/>
    <property type="match status" value="1"/>
</dbReference>
<dbReference type="GO" id="GO:0005634">
    <property type="term" value="C:nucleus"/>
    <property type="evidence" value="ECO:0007669"/>
    <property type="project" value="UniProtKB-SubCell"/>
</dbReference>
<keyword evidence="12" id="KW-1185">Reference proteome</keyword>
<evidence type="ECO:0000256" key="3">
    <source>
        <dbReference type="ARBA" id="ARBA00023015"/>
    </source>
</evidence>
<evidence type="ECO:0000256" key="9">
    <source>
        <dbReference type="SAM" id="MobiDB-lite"/>
    </source>
</evidence>
<feature type="domain" description="E2F/DP family winged-helix DNA-binding" evidence="10">
    <location>
        <begin position="194"/>
        <end position="270"/>
    </location>
</feature>
<proteinExistence type="inferred from homology"/>
<dbReference type="SUPFAM" id="SSF46785">
    <property type="entry name" value="Winged helix' DNA-binding domain"/>
    <property type="match status" value="1"/>
</dbReference>
<keyword evidence="3 7" id="KW-0805">Transcription regulation</keyword>
<dbReference type="Gene3D" id="1.20.140.80">
    <property type="entry name" value="Transcription factor DP"/>
    <property type="match status" value="1"/>
</dbReference>
<name>S2JBG3_MUCC1</name>
<dbReference type="PANTHER" id="PTHR12548">
    <property type="entry name" value="TRANSCRIPTION FACTOR DP"/>
    <property type="match status" value="1"/>
</dbReference>
<dbReference type="eggNOG" id="KOG2829">
    <property type="taxonomic scope" value="Eukaryota"/>
</dbReference>
<feature type="compositionally biased region" description="Low complexity" evidence="9">
    <location>
        <begin position="151"/>
        <end position="161"/>
    </location>
</feature>
<evidence type="ECO:0000259" key="10">
    <source>
        <dbReference type="SMART" id="SM01372"/>
    </source>
</evidence>
<protein>
    <recommendedName>
        <fullName evidence="10">E2F/DP family winged-helix DNA-binding domain-containing protein</fullName>
    </recommendedName>
</protein>
<feature type="region of interest" description="Disordered" evidence="9">
    <location>
        <begin position="151"/>
        <end position="171"/>
    </location>
</feature>
<dbReference type="InParanoid" id="S2JBG3"/>
<evidence type="ECO:0000313" key="12">
    <source>
        <dbReference type="Proteomes" id="UP000014254"/>
    </source>
</evidence>
<gene>
    <name evidence="11" type="ORF">HMPREF1544_05632</name>
</gene>
<dbReference type="InterPro" id="IPR037241">
    <property type="entry name" value="E2F-DP_heterodim"/>
</dbReference>
<sequence>MTLSQLQLPPTTKLPAIKLPSLVYPARDDWQLNTNQQMISGYSTSHIAQKHMSTDILLPPILPAANATNAYSPPSTSLPDSPPYSSCSSLSVSSLPSSPDSVPDTSFSAYYVPQHHTSTSTTTAKKKGCSIESLLNSGSELLALEREDQLNRLSSSSSQRNPMTVQKKKIDKRKRAAAMPYFSNKKQSAVDDTRNTKGLRLFSKQVCDKVAEKGITTYNEVADELAAEIQQKSAVPVDQKNIRRRVYDALNVLMAMDIITKDRKQIKWLGLHHHQQQSALPKQHNIASSNIRRTMLEREIQQEESRQQQLLESIKKSKHDLNTTFEDFARLEKLVKRNQQQQQQQQQQQTEQQTQVVHLPFFMVSSNENIHTHWNHSKEAVLYSNSNCSVHHDVDILAKLWPSLSKTPNVVS</sequence>
<dbReference type="VEuPathDB" id="FungiDB:HMPREF1544_05632"/>
<keyword evidence="4 7" id="KW-0238">DNA-binding</keyword>
<dbReference type="OMA" id="ENIHTHW"/>
<dbReference type="OrthoDB" id="552115at2759"/>
<dbReference type="GO" id="GO:0051726">
    <property type="term" value="P:regulation of cell cycle"/>
    <property type="evidence" value="ECO:0007669"/>
    <property type="project" value="InterPro"/>
</dbReference>
<dbReference type="EMBL" id="KE123966">
    <property type="protein sequence ID" value="EPB87541.1"/>
    <property type="molecule type" value="Genomic_DNA"/>
</dbReference>
<accession>S2JBG3</accession>
<dbReference type="PANTHER" id="PTHR12548:SF9">
    <property type="entry name" value="TRANSCRIPTION FACTOR DP"/>
    <property type="match status" value="1"/>
</dbReference>
<dbReference type="InterPro" id="IPR014889">
    <property type="entry name" value="Transc_factor_DP_C"/>
</dbReference>
<dbReference type="FunFam" id="1.10.10.10:FF:000360">
    <property type="entry name" value="Transcription factor Dp-1, a"/>
    <property type="match status" value="1"/>
</dbReference>
<dbReference type="SMART" id="SM01372">
    <property type="entry name" value="E2F_TDP"/>
    <property type="match status" value="1"/>
</dbReference>
<organism evidence="11 12">
    <name type="scientific">Mucor circinelloides f. circinelloides (strain 1006PhL)</name>
    <name type="common">Mucormycosis agent</name>
    <name type="synonym">Calyptromyces circinelloides</name>
    <dbReference type="NCBI Taxonomy" id="1220926"/>
    <lineage>
        <taxon>Eukaryota</taxon>
        <taxon>Fungi</taxon>
        <taxon>Fungi incertae sedis</taxon>
        <taxon>Mucoromycota</taxon>
        <taxon>Mucoromycotina</taxon>
        <taxon>Mucoromycetes</taxon>
        <taxon>Mucorales</taxon>
        <taxon>Mucorineae</taxon>
        <taxon>Mucoraceae</taxon>
        <taxon>Mucor</taxon>
    </lineage>
</organism>
<dbReference type="SUPFAM" id="SSF144074">
    <property type="entry name" value="E2F-DP heterodimerization region"/>
    <property type="match status" value="1"/>
</dbReference>
<evidence type="ECO:0000256" key="7">
    <source>
        <dbReference type="RuleBase" id="RU003796"/>
    </source>
</evidence>
<dbReference type="InterPro" id="IPR003316">
    <property type="entry name" value="E2F_WHTH_DNA-bd_dom"/>
</dbReference>
<evidence type="ECO:0000256" key="2">
    <source>
        <dbReference type="ARBA" id="ARBA00010940"/>
    </source>
</evidence>
<reference evidence="12" key="1">
    <citation type="submission" date="2013-05" db="EMBL/GenBank/DDBJ databases">
        <title>The Genome sequence of Mucor circinelloides f. circinelloides 1006PhL.</title>
        <authorList>
            <consortium name="The Broad Institute Genomics Platform"/>
            <person name="Cuomo C."/>
            <person name="Earl A."/>
            <person name="Findley K."/>
            <person name="Lee S.C."/>
            <person name="Walker B."/>
            <person name="Young S."/>
            <person name="Zeng Q."/>
            <person name="Gargeya S."/>
            <person name="Fitzgerald M."/>
            <person name="Haas B."/>
            <person name="Abouelleil A."/>
            <person name="Allen A.W."/>
            <person name="Alvarado L."/>
            <person name="Arachchi H.M."/>
            <person name="Berlin A.M."/>
            <person name="Chapman S.B."/>
            <person name="Gainer-Dewar J."/>
            <person name="Goldberg J."/>
            <person name="Griggs A."/>
            <person name="Gujja S."/>
            <person name="Hansen M."/>
            <person name="Howarth C."/>
            <person name="Imamovic A."/>
            <person name="Ireland A."/>
            <person name="Larimer J."/>
            <person name="McCowan C."/>
            <person name="Murphy C."/>
            <person name="Pearson M."/>
            <person name="Poon T.W."/>
            <person name="Priest M."/>
            <person name="Roberts A."/>
            <person name="Saif S."/>
            <person name="Shea T."/>
            <person name="Sisk P."/>
            <person name="Sykes S."/>
            <person name="Wortman J."/>
            <person name="Nusbaum C."/>
            <person name="Birren B."/>
        </authorList>
    </citation>
    <scope>NUCLEOTIDE SEQUENCE [LARGE SCALE GENOMIC DNA]</scope>
    <source>
        <strain evidence="12">1006PhL</strain>
    </source>
</reference>
<feature type="region of interest" description="Disordered" evidence="9">
    <location>
        <begin position="70"/>
        <end position="95"/>
    </location>
</feature>
<evidence type="ECO:0000256" key="1">
    <source>
        <dbReference type="ARBA" id="ARBA00004123"/>
    </source>
</evidence>
<evidence type="ECO:0000256" key="5">
    <source>
        <dbReference type="ARBA" id="ARBA00023163"/>
    </source>
</evidence>
<dbReference type="InterPro" id="IPR038168">
    <property type="entry name" value="TF_DP_C_sf"/>
</dbReference>
<dbReference type="STRING" id="1220926.S2JBG3"/>
<dbReference type="GO" id="GO:0005667">
    <property type="term" value="C:transcription regulator complex"/>
    <property type="evidence" value="ECO:0007669"/>
    <property type="project" value="InterPro"/>
</dbReference>
<keyword evidence="8" id="KW-0175">Coiled coil</keyword>
<evidence type="ECO:0000256" key="4">
    <source>
        <dbReference type="ARBA" id="ARBA00023125"/>
    </source>
</evidence>
<dbReference type="Gene3D" id="1.10.10.10">
    <property type="entry name" value="Winged helix-like DNA-binding domain superfamily/Winged helix DNA-binding domain"/>
    <property type="match status" value="1"/>
</dbReference>
<evidence type="ECO:0000256" key="6">
    <source>
        <dbReference type="ARBA" id="ARBA00023242"/>
    </source>
</evidence>
<keyword evidence="5 7" id="KW-0804">Transcription</keyword>
<evidence type="ECO:0000256" key="8">
    <source>
        <dbReference type="SAM" id="Coils"/>
    </source>
</evidence>
<feature type="compositionally biased region" description="Low complexity" evidence="9">
    <location>
        <begin position="72"/>
        <end position="95"/>
    </location>
</feature>
<comment type="similarity">
    <text evidence="2 7">Belongs to the E2F/DP family.</text>
</comment>
<evidence type="ECO:0000313" key="11">
    <source>
        <dbReference type="EMBL" id="EPB87541.1"/>
    </source>
</evidence>
<dbReference type="Proteomes" id="UP000014254">
    <property type="component" value="Unassembled WGS sequence"/>
</dbReference>
<dbReference type="GO" id="GO:0000981">
    <property type="term" value="F:DNA-binding transcription factor activity, RNA polymerase II-specific"/>
    <property type="evidence" value="ECO:0007669"/>
    <property type="project" value="TreeGrafter"/>
</dbReference>
<dbReference type="InterPro" id="IPR015648">
    <property type="entry name" value="Transcrpt_fac_DP"/>
</dbReference>
<keyword evidence="6 7" id="KW-0539">Nucleus</keyword>
<dbReference type="InterPro" id="IPR036390">
    <property type="entry name" value="WH_DNA-bd_sf"/>
</dbReference>
<dbReference type="GO" id="GO:0000977">
    <property type="term" value="F:RNA polymerase II transcription regulatory region sequence-specific DNA binding"/>
    <property type="evidence" value="ECO:0007669"/>
    <property type="project" value="TreeGrafter"/>
</dbReference>
<dbReference type="Pfam" id="PF08781">
    <property type="entry name" value="DP"/>
    <property type="match status" value="1"/>
</dbReference>
<dbReference type="AlphaFoldDB" id="S2JBG3"/>
<comment type="subcellular location">
    <subcellularLocation>
        <location evidence="1 7">Nucleus</location>
    </subcellularLocation>
</comment>
<dbReference type="InterPro" id="IPR036388">
    <property type="entry name" value="WH-like_DNA-bd_sf"/>
</dbReference>
<feature type="coiled-coil region" evidence="8">
    <location>
        <begin position="286"/>
        <end position="351"/>
    </location>
</feature>